<evidence type="ECO:0000256" key="6">
    <source>
        <dbReference type="SAM" id="Phobius"/>
    </source>
</evidence>
<feature type="transmembrane region" description="Helical" evidence="6">
    <location>
        <begin position="78"/>
        <end position="97"/>
    </location>
</feature>
<evidence type="ECO:0000256" key="2">
    <source>
        <dbReference type="ARBA" id="ARBA00022475"/>
    </source>
</evidence>
<dbReference type="Pfam" id="PF00924">
    <property type="entry name" value="MS_channel_2nd"/>
    <property type="match status" value="1"/>
</dbReference>
<dbReference type="InterPro" id="IPR006685">
    <property type="entry name" value="MscS_channel_2nd"/>
</dbReference>
<name>A0ABZ2LJ32_9BACT</name>
<dbReference type="SUPFAM" id="SSF51206">
    <property type="entry name" value="cAMP-binding domain-like"/>
    <property type="match status" value="1"/>
</dbReference>
<sequence length="512" mass="56530">MDWTRLHETLADWTFVFIGGLVVLVAGLANRFLPQSRKHMRRTIGLYGVYVACHGLGIFLTQAGFSTWGPRFRLGSEFFEAFTLVALTGFVVFDLLLPRLKVDLVSITSDIILGIAYLVTALGVAHEAGMDPTSVLATSAIVSAVLALSLQATLGNILGGVALQLDGSIHVGDFIQLESGRQGEVKEIRWRHTVVEMINGDTIIVPNASLLAQNIVLMGKRENAPLQRRVSVFFNVDFRHNPQTVVQVVSDVLCASHIPNVADNPKPDCVCLELAHDVRHSFGYYAARYWLTDFTLEEPTSSAIRARIHAGLRRSGIPLAHPVQSTFSLVEETANDKSLRLRDRRLSAMRAVDLFQGLTDEERLAVAERLQPTPFAAGETITRQGATAHYLYLLTRGRVEIRMRTEGESRVVGTVEGPDFFGEMGLMTGEARTADVVAVTDVDCYKLDRSGFEEILRNRPEVAEGMSQTMAKRRVGLIAARDGLDLASKRAREASEQQRILGKIRDFFGLLE</sequence>
<feature type="transmembrane region" description="Helical" evidence="6">
    <location>
        <begin position="13"/>
        <end position="33"/>
    </location>
</feature>
<keyword evidence="2" id="KW-1003">Cell membrane</keyword>
<evidence type="ECO:0000256" key="4">
    <source>
        <dbReference type="ARBA" id="ARBA00022989"/>
    </source>
</evidence>
<keyword evidence="4 6" id="KW-1133">Transmembrane helix</keyword>
<dbReference type="Gene3D" id="2.60.120.10">
    <property type="entry name" value="Jelly Rolls"/>
    <property type="match status" value="1"/>
</dbReference>
<organism evidence="8 9">
    <name type="scientific">Pendulispora albinea</name>
    <dbReference type="NCBI Taxonomy" id="2741071"/>
    <lineage>
        <taxon>Bacteria</taxon>
        <taxon>Pseudomonadati</taxon>
        <taxon>Myxococcota</taxon>
        <taxon>Myxococcia</taxon>
        <taxon>Myxococcales</taxon>
        <taxon>Sorangiineae</taxon>
        <taxon>Pendulisporaceae</taxon>
        <taxon>Pendulispora</taxon>
    </lineage>
</organism>
<dbReference type="InterPro" id="IPR000595">
    <property type="entry name" value="cNMP-bd_dom"/>
</dbReference>
<dbReference type="PRINTS" id="PR00103">
    <property type="entry name" value="CAMPKINASE"/>
</dbReference>
<feature type="domain" description="Cyclic nucleotide-binding" evidence="7">
    <location>
        <begin position="354"/>
        <end position="473"/>
    </location>
</feature>
<comment type="subcellular location">
    <subcellularLocation>
        <location evidence="1">Cell membrane</location>
        <topology evidence="1">Multi-pass membrane protein</topology>
    </subcellularLocation>
</comment>
<dbReference type="InterPro" id="IPR018488">
    <property type="entry name" value="cNMP-bd_CS"/>
</dbReference>
<keyword evidence="9" id="KW-1185">Reference proteome</keyword>
<evidence type="ECO:0000259" key="7">
    <source>
        <dbReference type="PROSITE" id="PS50042"/>
    </source>
</evidence>
<accession>A0ABZ2LJ32</accession>
<dbReference type="InterPro" id="IPR018490">
    <property type="entry name" value="cNMP-bd_dom_sf"/>
</dbReference>
<gene>
    <name evidence="8" type="ORF">LZC94_24020</name>
</gene>
<evidence type="ECO:0000313" key="8">
    <source>
        <dbReference type="EMBL" id="WXB10941.1"/>
    </source>
</evidence>
<dbReference type="PROSITE" id="PS50042">
    <property type="entry name" value="CNMP_BINDING_3"/>
    <property type="match status" value="1"/>
</dbReference>
<dbReference type="PANTHER" id="PTHR30221">
    <property type="entry name" value="SMALL-CONDUCTANCE MECHANOSENSITIVE CHANNEL"/>
    <property type="match status" value="1"/>
</dbReference>
<dbReference type="Gene3D" id="1.10.287.1260">
    <property type="match status" value="1"/>
</dbReference>
<evidence type="ECO:0000256" key="3">
    <source>
        <dbReference type="ARBA" id="ARBA00022692"/>
    </source>
</evidence>
<dbReference type="InterPro" id="IPR014710">
    <property type="entry name" value="RmlC-like_jellyroll"/>
</dbReference>
<dbReference type="SUPFAM" id="SSF82689">
    <property type="entry name" value="Mechanosensitive channel protein MscS (YggB), C-terminal domain"/>
    <property type="match status" value="1"/>
</dbReference>
<dbReference type="InterPro" id="IPR023408">
    <property type="entry name" value="MscS_beta-dom_sf"/>
</dbReference>
<dbReference type="RefSeq" id="WP_394820557.1">
    <property type="nucleotide sequence ID" value="NZ_CP089984.1"/>
</dbReference>
<keyword evidence="3 6" id="KW-0812">Transmembrane</keyword>
<dbReference type="SMART" id="SM00100">
    <property type="entry name" value="cNMP"/>
    <property type="match status" value="1"/>
</dbReference>
<dbReference type="Pfam" id="PF00027">
    <property type="entry name" value="cNMP_binding"/>
    <property type="match status" value="1"/>
</dbReference>
<dbReference type="Gene3D" id="2.30.30.60">
    <property type="match status" value="1"/>
</dbReference>
<dbReference type="CDD" id="cd00038">
    <property type="entry name" value="CAP_ED"/>
    <property type="match status" value="1"/>
</dbReference>
<dbReference type="Proteomes" id="UP001370348">
    <property type="component" value="Chromosome"/>
</dbReference>
<dbReference type="SUPFAM" id="SSF50182">
    <property type="entry name" value="Sm-like ribonucleoproteins"/>
    <property type="match status" value="1"/>
</dbReference>
<dbReference type="InterPro" id="IPR010920">
    <property type="entry name" value="LSM_dom_sf"/>
</dbReference>
<evidence type="ECO:0000256" key="1">
    <source>
        <dbReference type="ARBA" id="ARBA00004651"/>
    </source>
</evidence>
<proteinExistence type="predicted"/>
<evidence type="ECO:0000313" key="9">
    <source>
        <dbReference type="Proteomes" id="UP001370348"/>
    </source>
</evidence>
<feature type="transmembrane region" description="Helical" evidence="6">
    <location>
        <begin position="104"/>
        <end position="124"/>
    </location>
</feature>
<evidence type="ECO:0000256" key="5">
    <source>
        <dbReference type="ARBA" id="ARBA00023136"/>
    </source>
</evidence>
<reference evidence="8 9" key="1">
    <citation type="submission" date="2021-12" db="EMBL/GenBank/DDBJ databases">
        <title>Discovery of the Pendulisporaceae a myxobacterial family with distinct sporulation behavior and unique specialized metabolism.</title>
        <authorList>
            <person name="Garcia R."/>
            <person name="Popoff A."/>
            <person name="Bader C.D."/>
            <person name="Loehr J."/>
            <person name="Walesch S."/>
            <person name="Walt C."/>
            <person name="Boldt J."/>
            <person name="Bunk B."/>
            <person name="Haeckl F.J.F.P.J."/>
            <person name="Gunesch A.P."/>
            <person name="Birkelbach J."/>
            <person name="Nuebel U."/>
            <person name="Pietschmann T."/>
            <person name="Bach T."/>
            <person name="Mueller R."/>
        </authorList>
    </citation>
    <scope>NUCLEOTIDE SEQUENCE [LARGE SCALE GENOMIC DNA]</scope>
    <source>
        <strain evidence="8 9">MSr11954</strain>
    </source>
</reference>
<dbReference type="InterPro" id="IPR045275">
    <property type="entry name" value="MscS_archaea/bacteria_type"/>
</dbReference>
<protein>
    <submittedName>
        <fullName evidence="8">Mechanosensitive ion channel family protein</fullName>
    </submittedName>
</protein>
<dbReference type="PROSITE" id="PS00889">
    <property type="entry name" value="CNMP_BINDING_2"/>
    <property type="match status" value="1"/>
</dbReference>
<dbReference type="EMBL" id="CP089984">
    <property type="protein sequence ID" value="WXB10941.1"/>
    <property type="molecule type" value="Genomic_DNA"/>
</dbReference>
<dbReference type="PANTHER" id="PTHR30221:SF1">
    <property type="entry name" value="SMALL-CONDUCTANCE MECHANOSENSITIVE CHANNEL"/>
    <property type="match status" value="1"/>
</dbReference>
<feature type="transmembrane region" description="Helical" evidence="6">
    <location>
        <begin position="45"/>
        <end position="66"/>
    </location>
</feature>
<dbReference type="InterPro" id="IPR011066">
    <property type="entry name" value="MscS_channel_C_sf"/>
</dbReference>
<keyword evidence="5 6" id="KW-0472">Membrane</keyword>